<dbReference type="CDD" id="cd10970">
    <property type="entry name" value="CE4_DAC_u1_6s"/>
    <property type="match status" value="1"/>
</dbReference>
<dbReference type="InterPro" id="IPR011330">
    <property type="entry name" value="Glyco_hydro/deAcase_b/a-brl"/>
</dbReference>
<dbReference type="Pfam" id="PF13946">
    <property type="entry name" value="DUF4214"/>
    <property type="match status" value="2"/>
</dbReference>
<organism evidence="4 5">
    <name type="scientific">Anaerobium acetethylicum</name>
    <dbReference type="NCBI Taxonomy" id="1619234"/>
    <lineage>
        <taxon>Bacteria</taxon>
        <taxon>Bacillati</taxon>
        <taxon>Bacillota</taxon>
        <taxon>Clostridia</taxon>
        <taxon>Lachnospirales</taxon>
        <taxon>Lachnospiraceae</taxon>
        <taxon>Anaerobium</taxon>
    </lineage>
</organism>
<protein>
    <submittedName>
        <fullName evidence="4">Uncharacterized conserved protein YjdB, contains Ig-like domain</fullName>
    </submittedName>
</protein>
<keyword evidence="1 2" id="KW-0732">Signal</keyword>
<dbReference type="Pfam" id="PF02368">
    <property type="entry name" value="Big_2"/>
    <property type="match status" value="6"/>
</dbReference>
<dbReference type="Gene3D" id="3.20.20.370">
    <property type="entry name" value="Glycoside hydrolase/deacetylase"/>
    <property type="match status" value="2"/>
</dbReference>
<dbReference type="AlphaFoldDB" id="A0A1D3TSE0"/>
<reference evidence="4 5" key="1">
    <citation type="submission" date="2016-09" db="EMBL/GenBank/DDBJ databases">
        <authorList>
            <person name="Capua I."/>
            <person name="De Benedictis P."/>
            <person name="Joannis T."/>
            <person name="Lombin L.H."/>
            <person name="Cattoli G."/>
        </authorList>
    </citation>
    <scope>NUCLEOTIDE SEQUENCE [LARGE SCALE GENOMIC DNA]</scope>
    <source>
        <strain evidence="4 5">GluBS11</strain>
    </source>
</reference>
<evidence type="ECO:0000256" key="2">
    <source>
        <dbReference type="SAM" id="SignalP"/>
    </source>
</evidence>
<dbReference type="Proteomes" id="UP000199315">
    <property type="component" value="Unassembled WGS sequence"/>
</dbReference>
<dbReference type="OrthoDB" id="9761789at2"/>
<dbReference type="InterPro" id="IPR038255">
    <property type="entry name" value="PBS_linker_sf"/>
</dbReference>
<dbReference type="PANTHER" id="PTHR34216">
    <property type="match status" value="1"/>
</dbReference>
<dbReference type="SUPFAM" id="SSF49373">
    <property type="entry name" value="Invasin/intimin cell-adhesion fragments"/>
    <property type="match status" value="6"/>
</dbReference>
<keyword evidence="5" id="KW-1185">Reference proteome</keyword>
<dbReference type="Pfam" id="PF01522">
    <property type="entry name" value="Polysacc_deac_1"/>
    <property type="match status" value="2"/>
</dbReference>
<dbReference type="InterPro" id="IPR003343">
    <property type="entry name" value="Big_2"/>
</dbReference>
<evidence type="ECO:0000259" key="3">
    <source>
        <dbReference type="PROSITE" id="PS51677"/>
    </source>
</evidence>
<proteinExistence type="predicted"/>
<dbReference type="PROSITE" id="PS51677">
    <property type="entry name" value="NODB"/>
    <property type="match status" value="1"/>
</dbReference>
<feature type="domain" description="NodB homology" evidence="3">
    <location>
        <begin position="41"/>
        <end position="257"/>
    </location>
</feature>
<dbReference type="SUPFAM" id="SSF88713">
    <property type="entry name" value="Glycoside hydrolase/deacetylase"/>
    <property type="match status" value="2"/>
</dbReference>
<evidence type="ECO:0000313" key="5">
    <source>
        <dbReference type="Proteomes" id="UP000199315"/>
    </source>
</evidence>
<name>A0A1D3TSE0_9FIRM</name>
<dbReference type="Gene3D" id="1.10.3130.20">
    <property type="entry name" value="Phycobilisome linker domain"/>
    <property type="match status" value="2"/>
</dbReference>
<dbReference type="RefSeq" id="WP_091232188.1">
    <property type="nucleotide sequence ID" value="NZ_FMKA01000006.1"/>
</dbReference>
<accession>A0A1D3TSE0</accession>
<evidence type="ECO:0000313" key="4">
    <source>
        <dbReference type="EMBL" id="SCP96716.1"/>
    </source>
</evidence>
<dbReference type="InterPro" id="IPR025282">
    <property type="entry name" value="DUF4214"/>
</dbReference>
<dbReference type="GO" id="GO:0016810">
    <property type="term" value="F:hydrolase activity, acting on carbon-nitrogen (but not peptide) bonds"/>
    <property type="evidence" value="ECO:0007669"/>
    <property type="project" value="InterPro"/>
</dbReference>
<dbReference type="SMART" id="SM00635">
    <property type="entry name" value="BID_2"/>
    <property type="match status" value="6"/>
</dbReference>
<feature type="chain" id="PRO_5008921770" evidence="2">
    <location>
        <begin position="29"/>
        <end position="1244"/>
    </location>
</feature>
<feature type="signal peptide" evidence="2">
    <location>
        <begin position="1"/>
        <end position="28"/>
    </location>
</feature>
<dbReference type="EMBL" id="FMKA01000006">
    <property type="protein sequence ID" value="SCP96716.1"/>
    <property type="molecule type" value="Genomic_DNA"/>
</dbReference>
<dbReference type="InterPro" id="IPR002509">
    <property type="entry name" value="NODB_dom"/>
</dbReference>
<dbReference type="Gene3D" id="2.60.40.1080">
    <property type="match status" value="6"/>
</dbReference>
<dbReference type="InterPro" id="IPR051398">
    <property type="entry name" value="Polysacch_Deacetylase"/>
</dbReference>
<dbReference type="InterPro" id="IPR008964">
    <property type="entry name" value="Invasin/intimin_cell_adhesion"/>
</dbReference>
<evidence type="ECO:0000256" key="1">
    <source>
        <dbReference type="ARBA" id="ARBA00022729"/>
    </source>
</evidence>
<dbReference type="PANTHER" id="PTHR34216:SF11">
    <property type="entry name" value="CHITOOLIGOSACCHARIDE DEACETYLASE"/>
    <property type="match status" value="1"/>
</dbReference>
<dbReference type="GO" id="GO:0005975">
    <property type="term" value="P:carbohydrate metabolic process"/>
    <property type="evidence" value="ECO:0007669"/>
    <property type="project" value="InterPro"/>
</dbReference>
<sequence>MKMIRKTISMILTGVLLLLSISINLAYAADETVGAESGTVAKLLFTFDDGDIGNINVVAPILQAKGFSATAYVGQNIPLQPWSSGKMTDEELGRLYTEYGWDLGNHTLNHTTIGYNTDAASLATLKQEYLDNQNWLIQKGWTRGAKHASYPFGAYSNALMDVLQSIGVKTARITYGGLQTLPLIKPYELRCVDIDPKKSDVKKEIDDAVSSRSTIVLMLHGVGDTENEYTVLTSYFQSIVDYAYQYTQQSKLEVTTISKWYDSLPVGVTLNKTSLTLTTGDTETLTATVVPEYISNKAVTWSTSNSAVAVVDSSGKVTAAGVGSAVITATSVEGGKTAACSVTVNAPPVAVQSVTLDKESLKMTPGRTSVLTAAVLPLDAADKTVAWTSSNASVATVDSTGLVTAVASGTSVIKVATKDGNKTATCSITVEDIAGAPTSVSLDRTALTLMVGGTAAIKAAVYPVESANQAVTWTTSSSTVATVDSSGNVTAEGAGTAVITATTADGTKNAACNISVILNKPAAKLIFTFDDGDKSALSVAAPILYAKGLKGTAYVGRDIDKQDWGTGTMSASEMGQLYSYYGWDLGNHTINHYSGGYDTDEASLATLRAAYLDNQNWLISQGWTRGAYHAAYPFGAYSEQLIDILKEIGVKTCRTTWGDAQSLPVESLYKLKSFNIMTEEKLIKDEIDGTVDNNYTLILMIHGVGATANEYTVKTSIFQSVVDYASQYVQQGKLDVMSISEWYNSLGQVSVESVALNKTSTTLTSEGGTERLTATISPSYATIQDITWTSSNEAVATVNQAGLVTAVGNGTATITAVTDDGGKTAACTVTVKIVVTGVTLNKTEAAISAIGGQETLIATVAPAKAANKSVTWSSSNAAAATVSAAGVVTAVGNGTATITATTVDGGKTASCAITVEVPVESLALSSTSETIMGLGNTLQLTASITPNNAAIKVVTWTSSDETIATVDSTGKVTAVGAGFVKITASAGGKTVVCNVAVIETAADKVEKFVVRLYDKVLGRTAGDEEISYYTADLLAKKKTGAEVGAGFVFSLEFTNRELSNTAYVEVLYETFMNRASDPDGMAYWITMLDNGVSRAFVFKGFVESVEYTGICDTYGIERGSYVLTEARDQNPQLTMFVYRLYDRALGRIPETQGLNYYAEEILAKRITPVQASQNFFFSDEFRNRNLSDEDYIKTLYRTFMGREFDQDGLLYHLARMEAGVSREEILLGFAGSPEFSNIIKSFGL</sequence>
<gene>
    <name evidence="4" type="ORF">SAMN05421730_100616</name>
</gene>